<accession>A0A2R4CEJ2</accession>
<dbReference type="KEGG" id="masz:C9I28_22265"/>
<name>A0A2R4CEJ2_9BURK</name>
<protein>
    <submittedName>
        <fullName evidence="1">Uncharacterized protein</fullName>
    </submittedName>
</protein>
<sequence>MNDHTEENAMTDQLPELVSLRIEFTLAIGEDKEARVTLNGSDTAIVPVSASQFTDFDAGLAAVGAQTQQLPAGASLGGSEGDRVALEFDADGTMSATIARPTGARTFTAAGSAAALARLADSMHQVALAGEGTVDWTVAD</sequence>
<organism evidence="1 2">
    <name type="scientific">Pseudoduganella armeniaca</name>
    <dbReference type="NCBI Taxonomy" id="2072590"/>
    <lineage>
        <taxon>Bacteria</taxon>
        <taxon>Pseudomonadati</taxon>
        <taxon>Pseudomonadota</taxon>
        <taxon>Betaproteobacteria</taxon>
        <taxon>Burkholderiales</taxon>
        <taxon>Oxalobacteraceae</taxon>
        <taxon>Telluria group</taxon>
        <taxon>Pseudoduganella</taxon>
    </lineage>
</organism>
<gene>
    <name evidence="1" type="ORF">C9I28_22265</name>
</gene>
<dbReference type="AlphaFoldDB" id="A0A2R4CEJ2"/>
<proteinExistence type="predicted"/>
<dbReference type="EMBL" id="CP028324">
    <property type="protein sequence ID" value="AVR98059.1"/>
    <property type="molecule type" value="Genomic_DNA"/>
</dbReference>
<dbReference type="Proteomes" id="UP000240505">
    <property type="component" value="Chromosome"/>
</dbReference>
<reference evidence="1 2" key="1">
    <citation type="submission" date="2018-03" db="EMBL/GenBank/DDBJ databases">
        <title>Massilia armeniaca sp. nov., isolated from desert soil.</title>
        <authorList>
            <person name="Huang H."/>
            <person name="Ren M."/>
        </authorList>
    </citation>
    <scope>NUCLEOTIDE SEQUENCE [LARGE SCALE GENOMIC DNA]</scope>
    <source>
        <strain evidence="1 2">ZMN-3</strain>
    </source>
</reference>
<evidence type="ECO:0000313" key="1">
    <source>
        <dbReference type="EMBL" id="AVR98059.1"/>
    </source>
</evidence>
<keyword evidence="2" id="KW-1185">Reference proteome</keyword>
<evidence type="ECO:0000313" key="2">
    <source>
        <dbReference type="Proteomes" id="UP000240505"/>
    </source>
</evidence>